<accession>A0ACB6QGL7</accession>
<name>A0ACB6QGL7_9PLEO</name>
<evidence type="ECO:0000313" key="2">
    <source>
        <dbReference type="Proteomes" id="UP000799755"/>
    </source>
</evidence>
<reference evidence="1" key="1">
    <citation type="journal article" date="2020" name="Stud. Mycol.">
        <title>101 Dothideomycetes genomes: a test case for predicting lifestyles and emergence of pathogens.</title>
        <authorList>
            <person name="Haridas S."/>
            <person name="Albert R."/>
            <person name="Binder M."/>
            <person name="Bloem J."/>
            <person name="Labutti K."/>
            <person name="Salamov A."/>
            <person name="Andreopoulos B."/>
            <person name="Baker S."/>
            <person name="Barry K."/>
            <person name="Bills G."/>
            <person name="Bluhm B."/>
            <person name="Cannon C."/>
            <person name="Castanera R."/>
            <person name="Culley D."/>
            <person name="Daum C."/>
            <person name="Ezra D."/>
            <person name="Gonzalez J."/>
            <person name="Henrissat B."/>
            <person name="Kuo A."/>
            <person name="Liang C."/>
            <person name="Lipzen A."/>
            <person name="Lutzoni F."/>
            <person name="Magnuson J."/>
            <person name="Mondo S."/>
            <person name="Nolan M."/>
            <person name="Ohm R."/>
            <person name="Pangilinan J."/>
            <person name="Park H.-J."/>
            <person name="Ramirez L."/>
            <person name="Alfaro M."/>
            <person name="Sun H."/>
            <person name="Tritt A."/>
            <person name="Yoshinaga Y."/>
            <person name="Zwiers L.-H."/>
            <person name="Turgeon B."/>
            <person name="Goodwin S."/>
            <person name="Spatafora J."/>
            <person name="Crous P."/>
            <person name="Grigoriev I."/>
        </authorList>
    </citation>
    <scope>NUCLEOTIDE SEQUENCE</scope>
    <source>
        <strain evidence="1">ATCC 200398</strain>
    </source>
</reference>
<sequence>MHFNTNALVSIFAAASFATAKPLAKRADLQPWQLQYVYSFSPSGRPGSYPWLRIVANVTDPNELDLGTNSNNTEVILPAGGQALNCEAKWLPPNTPSNHFWPCDAAGDGYWTMEVVAPSDGKGLSTEDFDLKFTRVAQTISLGSSFTKKYAGQANFKVGGNMRGSCGGSGVCSWGLKGENTPYPIQQTEIS</sequence>
<proteinExistence type="predicted"/>
<gene>
    <name evidence="1" type="ORF">BDR25DRAFT_306465</name>
</gene>
<dbReference type="EMBL" id="MU003527">
    <property type="protein sequence ID" value="KAF2466020.1"/>
    <property type="molecule type" value="Genomic_DNA"/>
</dbReference>
<dbReference type="Proteomes" id="UP000799755">
    <property type="component" value="Unassembled WGS sequence"/>
</dbReference>
<evidence type="ECO:0000313" key="1">
    <source>
        <dbReference type="EMBL" id="KAF2466020.1"/>
    </source>
</evidence>
<organism evidence="1 2">
    <name type="scientific">Lindgomyces ingoldianus</name>
    <dbReference type="NCBI Taxonomy" id="673940"/>
    <lineage>
        <taxon>Eukaryota</taxon>
        <taxon>Fungi</taxon>
        <taxon>Dikarya</taxon>
        <taxon>Ascomycota</taxon>
        <taxon>Pezizomycotina</taxon>
        <taxon>Dothideomycetes</taxon>
        <taxon>Pleosporomycetidae</taxon>
        <taxon>Pleosporales</taxon>
        <taxon>Lindgomycetaceae</taxon>
        <taxon>Lindgomyces</taxon>
    </lineage>
</organism>
<protein>
    <submittedName>
        <fullName evidence="1">Uncharacterized protein</fullName>
    </submittedName>
</protein>
<comment type="caution">
    <text evidence="1">The sequence shown here is derived from an EMBL/GenBank/DDBJ whole genome shotgun (WGS) entry which is preliminary data.</text>
</comment>
<keyword evidence="2" id="KW-1185">Reference proteome</keyword>